<dbReference type="InterPro" id="IPR000780">
    <property type="entry name" value="CheR_MeTrfase"/>
</dbReference>
<evidence type="ECO:0000313" key="4">
    <source>
        <dbReference type="Proteomes" id="UP000307087"/>
    </source>
</evidence>
<comment type="caution">
    <text evidence="3">The sequence shown here is derived from an EMBL/GenBank/DDBJ whole genome shotgun (WGS) entry which is preliminary data.</text>
</comment>
<name>A0A4S8NDP5_9ACTN</name>
<dbReference type="InterPro" id="IPR022642">
    <property type="entry name" value="CheR_C"/>
</dbReference>
<dbReference type="PROSITE" id="PS50123">
    <property type="entry name" value="CHER"/>
    <property type="match status" value="1"/>
</dbReference>
<dbReference type="SUPFAM" id="SSF53335">
    <property type="entry name" value="S-adenosyl-L-methionine-dependent methyltransferases"/>
    <property type="match status" value="1"/>
</dbReference>
<dbReference type="InterPro" id="IPR050903">
    <property type="entry name" value="Bact_Chemotaxis_MeTrfase"/>
</dbReference>
<dbReference type="EMBL" id="STGW01000004">
    <property type="protein sequence ID" value="THV14693.1"/>
    <property type="molecule type" value="Genomic_DNA"/>
</dbReference>
<organism evidence="3 4">
    <name type="scientific">Nocardioides caeni</name>
    <dbReference type="NCBI Taxonomy" id="574700"/>
    <lineage>
        <taxon>Bacteria</taxon>
        <taxon>Bacillati</taxon>
        <taxon>Actinomycetota</taxon>
        <taxon>Actinomycetes</taxon>
        <taxon>Propionibacteriales</taxon>
        <taxon>Nocardioidaceae</taxon>
        <taxon>Nocardioides</taxon>
    </lineage>
</organism>
<dbReference type="Pfam" id="PF01739">
    <property type="entry name" value="CheR"/>
    <property type="match status" value="1"/>
</dbReference>
<evidence type="ECO:0000313" key="3">
    <source>
        <dbReference type="EMBL" id="THV14693.1"/>
    </source>
</evidence>
<dbReference type="GO" id="GO:0008757">
    <property type="term" value="F:S-adenosylmethionine-dependent methyltransferase activity"/>
    <property type="evidence" value="ECO:0007669"/>
    <property type="project" value="InterPro"/>
</dbReference>
<dbReference type="PANTHER" id="PTHR24422:SF21">
    <property type="entry name" value="CHEMOTAXIS PROTEIN METHYLTRANSFERASE 1"/>
    <property type="match status" value="1"/>
</dbReference>
<keyword evidence="4" id="KW-1185">Reference proteome</keyword>
<gene>
    <name evidence="3" type="ORF">E9934_08545</name>
</gene>
<reference evidence="3 4" key="1">
    <citation type="journal article" date="2009" name="Int. J. Syst. Evol. Microbiol.">
        <title>Nocardioides caeni sp. nov., isolated from wastewater.</title>
        <authorList>
            <person name="Yoon J.H."/>
            <person name="Kang S.J."/>
            <person name="Park S."/>
            <person name="Kim W."/>
            <person name="Oh T.K."/>
        </authorList>
    </citation>
    <scope>NUCLEOTIDE SEQUENCE [LARGE SCALE GENOMIC DNA]</scope>
    <source>
        <strain evidence="3 4">DSM 23134</strain>
    </source>
</reference>
<dbReference type="PANTHER" id="PTHR24422">
    <property type="entry name" value="CHEMOTAXIS PROTEIN METHYLTRANSFERASE"/>
    <property type="match status" value="1"/>
</dbReference>
<dbReference type="InterPro" id="IPR029063">
    <property type="entry name" value="SAM-dependent_MTases_sf"/>
</dbReference>
<dbReference type="AlphaFoldDB" id="A0A4S8NDP5"/>
<feature type="domain" description="CheR-type methyltransferase" evidence="2">
    <location>
        <begin position="1"/>
        <end position="103"/>
    </location>
</feature>
<feature type="region of interest" description="Disordered" evidence="1">
    <location>
        <begin position="129"/>
        <end position="154"/>
    </location>
</feature>
<evidence type="ECO:0000259" key="2">
    <source>
        <dbReference type="PROSITE" id="PS50123"/>
    </source>
</evidence>
<protein>
    <recommendedName>
        <fullName evidence="2">CheR-type methyltransferase domain-containing protein</fullName>
    </recommendedName>
</protein>
<feature type="compositionally biased region" description="Low complexity" evidence="1">
    <location>
        <begin position="130"/>
        <end position="154"/>
    </location>
</feature>
<dbReference type="OrthoDB" id="9816309at2"/>
<dbReference type="Gene3D" id="3.40.50.150">
    <property type="entry name" value="Vaccinia Virus protein VP39"/>
    <property type="match status" value="1"/>
</dbReference>
<dbReference type="Proteomes" id="UP000307087">
    <property type="component" value="Unassembled WGS sequence"/>
</dbReference>
<sequence>MLERVKAGRYSQVEVNRGLPATSLVRYFTRVGREWEVAERLRERVTVRHLNLAAPYVGLGTFDMIWLRNVLIYFDAETKQDILRRMLPMLQLDGFLLLGSSETTLDLPADLSAAWRRDPVGRVQVHRRASAPPLDLSSTTSPSSPSSPLASTGA</sequence>
<evidence type="ECO:0000256" key="1">
    <source>
        <dbReference type="SAM" id="MobiDB-lite"/>
    </source>
</evidence>
<proteinExistence type="predicted"/>
<accession>A0A4S8NDP5</accession>